<sequence>MNQKLSRRVFAAVKDNVLITSKYRYYEFNRLDISAVKTNVRLTSKDTEESKMFNSIKTLIALVNKYDEFKQAGMIIWLLGYYSFILNRNLDVKRHFKLFKEVQTIYAQQLNFGPNEVQTQRLRESMEQIAYRLNEQVSIWSSFYQNLNRRNGE</sequence>
<proteinExistence type="predicted"/>
<evidence type="ECO:0000313" key="1">
    <source>
        <dbReference type="EMBL" id="DAG00814.1"/>
    </source>
</evidence>
<accession>A0A8S5V261</accession>
<name>A0A8S5V261_9CAUD</name>
<protein>
    <submittedName>
        <fullName evidence="1">Uncharacterized protein</fullName>
    </submittedName>
</protein>
<reference evidence="1" key="1">
    <citation type="journal article" date="2021" name="Proc. Natl. Acad. Sci. U.S.A.">
        <title>A Catalog of Tens of Thousands of Viruses from Human Metagenomes Reveals Hidden Associations with Chronic Diseases.</title>
        <authorList>
            <person name="Tisza M.J."/>
            <person name="Buck C.B."/>
        </authorList>
    </citation>
    <scope>NUCLEOTIDE SEQUENCE</scope>
    <source>
        <strain evidence="1">CtJ2i1</strain>
    </source>
</reference>
<dbReference type="EMBL" id="BK016182">
    <property type="protein sequence ID" value="DAG00814.1"/>
    <property type="molecule type" value="Genomic_DNA"/>
</dbReference>
<organism evidence="1">
    <name type="scientific">Myoviridae sp. ctJ2i1</name>
    <dbReference type="NCBI Taxonomy" id="2825079"/>
    <lineage>
        <taxon>Viruses</taxon>
        <taxon>Duplodnaviria</taxon>
        <taxon>Heunggongvirae</taxon>
        <taxon>Uroviricota</taxon>
        <taxon>Caudoviricetes</taxon>
    </lineage>
</organism>